<dbReference type="SMART" id="SM00212">
    <property type="entry name" value="UBCc"/>
    <property type="match status" value="1"/>
</dbReference>
<dbReference type="GO" id="GO:0016740">
    <property type="term" value="F:transferase activity"/>
    <property type="evidence" value="ECO:0007669"/>
    <property type="project" value="UniProtKB-KW"/>
</dbReference>
<feature type="region of interest" description="Disordered" evidence="4">
    <location>
        <begin position="715"/>
        <end position="747"/>
    </location>
</feature>
<feature type="compositionally biased region" description="Low complexity" evidence="4">
    <location>
        <begin position="103"/>
        <end position="113"/>
    </location>
</feature>
<feature type="domain" description="UBC core" evidence="5">
    <location>
        <begin position="816"/>
        <end position="983"/>
    </location>
</feature>
<reference evidence="6 7" key="1">
    <citation type="submission" date="2014-11" db="EMBL/GenBank/DDBJ databases">
        <authorList>
            <person name="Zhu J."/>
            <person name="Qi W."/>
            <person name="Song R."/>
        </authorList>
    </citation>
    <scope>NUCLEOTIDE SEQUENCE [LARGE SCALE GENOMIC DNA]</scope>
</reference>
<keyword evidence="7" id="KW-1185">Reference proteome</keyword>
<feature type="region of interest" description="Disordered" evidence="4">
    <location>
        <begin position="1"/>
        <end position="30"/>
    </location>
</feature>
<dbReference type="PANTHER" id="PTHR46116">
    <property type="entry name" value="(E3-INDEPENDENT) E2 UBIQUITIN-CONJUGATING ENZYME"/>
    <property type="match status" value="1"/>
</dbReference>
<evidence type="ECO:0000313" key="6">
    <source>
        <dbReference type="EMBL" id="CEM03611.1"/>
    </source>
</evidence>
<dbReference type="OrthoDB" id="47801at2759"/>
<feature type="compositionally biased region" description="Low complexity" evidence="4">
    <location>
        <begin position="715"/>
        <end position="725"/>
    </location>
</feature>
<name>A0A0G4EY10_VITBC</name>
<dbReference type="PROSITE" id="PS50127">
    <property type="entry name" value="UBC_2"/>
    <property type="match status" value="1"/>
</dbReference>
<sequence length="1039" mass="111532">MADPMDVDQAEAAEAISSSQHQHQHLMNGVPEGECDVAKACEQLLTHLSHLEKHYEEEETAGRAAKRQRTTQSKRKKKPSDNDNNTKKKGDATKNKGDQKEPAAAAAAAAGGADDSKAGSPPPAFPEFDDFWGPFGPSKGGKKGGGFAKGTGYSNYWHANGPVWDPEQAEKKQKEMDAAVTPHIDAMTDLLDQLQGALVTSDGHGHGNENNNNVNMDAGDADGDGGEGKKGEIGNGRKGRTKKVRGKPVPTNIEELEQLLHESRLQAILTKHLTLAFTEMCQRVELFTALFGLLRSLSSLPTYLSRWPPALHTHLRDLRKSANLLVKSLKKQEEAAEVKKITKEKEIEKEEEAQPAAAAAASAAAAAAGGGGGGFWPPPALDALALFGSPGPPPPLGPPIPLSSGIKKVAKLPVFTPPISPKDTSPKEVLDGKDKAGEEKEAAVDAPFAAAAAVPFVSIKKPATSVRRSTRKTAGKKQAPKASAKKGKSKAKNKPPGSPDSSPLFPALMPDEQVKDADADGDGEGEGAGEDDFKTPEKGKKSKASAKKASPLFKTPDDKHIATMPKKGKVSSDKKLFSPWMFAKPKLAPKAKAKPKLSPVPPNMPAPPLQAALYMTPIPAWRRDRLAQPAAPPEPTEEEKRLLASYRALAEKVIEVLELVLAKVPRGDAGGGAQGNGGGEEGEGGREKGKKRRGSMAVLEGDAPIKLRRAARLAQQASSVASSPVKTKKGVKRKTTVDNAPPQQLGTSWQEIDPSVYLAAGPKRRREEASSASGGGPGSEEEYISALKDLLVDHAELSDTHLHMKHCREEKAEPQQRMMRVSKELAGLGTLLPLHRSSSIFVRYDEKHTNLWRALIVGPEDTPYDGGCFLFDVYFDVMYPTKPPKVLLRTTGGGRIGFNPNLYADGTVCLSLLGTWQGGKGESWDSQISTAFQVLVSIQSLIFVAKPWFNEPGYEAQMGTTTGDAASDDYNRRIRDGTVKYAMVDLLKSPPPEFADVIKRHFKLRQQHVVKTAEAWAAARNATLHKSDVATLKQLLDAL</sequence>
<organism evidence="6 7">
    <name type="scientific">Vitrella brassicaformis (strain CCMP3155)</name>
    <dbReference type="NCBI Taxonomy" id="1169540"/>
    <lineage>
        <taxon>Eukaryota</taxon>
        <taxon>Sar</taxon>
        <taxon>Alveolata</taxon>
        <taxon>Colpodellida</taxon>
        <taxon>Vitrellaceae</taxon>
        <taxon>Vitrella</taxon>
    </lineage>
</organism>
<keyword evidence="2" id="KW-0833">Ubl conjugation pathway</keyword>
<evidence type="ECO:0000259" key="5">
    <source>
        <dbReference type="PROSITE" id="PS50127"/>
    </source>
</evidence>
<feature type="compositionally biased region" description="Basic residues" evidence="4">
    <location>
        <begin position="468"/>
        <end position="493"/>
    </location>
</feature>
<dbReference type="CDD" id="cd23810">
    <property type="entry name" value="UBCc_BIRC6"/>
    <property type="match status" value="1"/>
</dbReference>
<dbReference type="Gene3D" id="3.10.110.10">
    <property type="entry name" value="Ubiquitin Conjugating Enzyme"/>
    <property type="match status" value="1"/>
</dbReference>
<protein>
    <recommendedName>
        <fullName evidence="5">UBC core domain-containing protein</fullName>
    </recommendedName>
</protein>
<feature type="compositionally biased region" description="Acidic residues" evidence="4">
    <location>
        <begin position="519"/>
        <end position="530"/>
    </location>
</feature>
<dbReference type="VEuPathDB" id="CryptoDB:Vbra_8442"/>
<evidence type="ECO:0000256" key="4">
    <source>
        <dbReference type="SAM" id="MobiDB-lite"/>
    </source>
</evidence>
<feature type="region of interest" description="Disordered" evidence="4">
    <location>
        <begin position="221"/>
        <end position="247"/>
    </location>
</feature>
<feature type="compositionally biased region" description="Basic residues" evidence="4">
    <location>
        <begin position="237"/>
        <end position="246"/>
    </location>
</feature>
<feature type="compositionally biased region" description="Basic and acidic residues" evidence="4">
    <location>
        <begin position="79"/>
        <end position="101"/>
    </location>
</feature>
<dbReference type="PANTHER" id="PTHR46116:SF39">
    <property type="entry name" value="BACULOVIRAL IAP REPEAT-CONTAINING PROTEIN 6"/>
    <property type="match status" value="1"/>
</dbReference>
<evidence type="ECO:0000313" key="7">
    <source>
        <dbReference type="Proteomes" id="UP000041254"/>
    </source>
</evidence>
<dbReference type="EMBL" id="CDMY01000345">
    <property type="protein sequence ID" value="CEM03611.1"/>
    <property type="molecule type" value="Genomic_DNA"/>
</dbReference>
<dbReference type="InParanoid" id="A0A0G4EY10"/>
<feature type="region of interest" description="Disordered" evidence="4">
    <location>
        <begin position="55"/>
        <end position="146"/>
    </location>
</feature>
<feature type="region of interest" description="Disordered" evidence="4">
    <location>
        <begin position="459"/>
        <end position="573"/>
    </location>
</feature>
<evidence type="ECO:0000256" key="2">
    <source>
        <dbReference type="ARBA" id="ARBA00022786"/>
    </source>
</evidence>
<evidence type="ECO:0000256" key="3">
    <source>
        <dbReference type="SAM" id="Coils"/>
    </source>
</evidence>
<dbReference type="AlphaFoldDB" id="A0A0G4EY10"/>
<feature type="region of interest" description="Disordered" evidence="4">
    <location>
        <begin position="416"/>
        <end position="442"/>
    </location>
</feature>
<accession>A0A0G4EY10</accession>
<dbReference type="InterPro" id="IPR000608">
    <property type="entry name" value="UBC"/>
</dbReference>
<feature type="compositionally biased region" description="Acidic residues" evidence="4">
    <location>
        <begin position="1"/>
        <end position="11"/>
    </location>
</feature>
<keyword evidence="1" id="KW-0808">Transferase</keyword>
<feature type="compositionally biased region" description="Gly residues" evidence="4">
    <location>
        <begin position="668"/>
        <end position="679"/>
    </location>
</feature>
<dbReference type="Pfam" id="PF00179">
    <property type="entry name" value="UQ_con"/>
    <property type="match status" value="1"/>
</dbReference>
<feature type="compositionally biased region" description="Basic residues" evidence="4">
    <location>
        <begin position="64"/>
        <end position="78"/>
    </location>
</feature>
<feature type="region of interest" description="Disordered" evidence="4">
    <location>
        <begin position="665"/>
        <end position="698"/>
    </location>
</feature>
<feature type="region of interest" description="Disordered" evidence="4">
    <location>
        <begin position="761"/>
        <end position="781"/>
    </location>
</feature>
<evidence type="ECO:0000256" key="1">
    <source>
        <dbReference type="ARBA" id="ARBA00022679"/>
    </source>
</evidence>
<feature type="compositionally biased region" description="Basic and acidic residues" evidence="4">
    <location>
        <begin position="424"/>
        <end position="442"/>
    </location>
</feature>
<dbReference type="STRING" id="1169540.A0A0G4EY10"/>
<keyword evidence="3" id="KW-0175">Coiled coil</keyword>
<proteinExistence type="predicted"/>
<dbReference type="Proteomes" id="UP000041254">
    <property type="component" value="Unassembled WGS sequence"/>
</dbReference>
<feature type="coiled-coil region" evidence="3">
    <location>
        <begin position="315"/>
        <end position="353"/>
    </location>
</feature>
<gene>
    <name evidence="6" type="ORF">Vbra_8442</name>
</gene>
<dbReference type="SUPFAM" id="SSF54495">
    <property type="entry name" value="UBC-like"/>
    <property type="match status" value="1"/>
</dbReference>
<dbReference type="InterPro" id="IPR016135">
    <property type="entry name" value="UBQ-conjugating_enzyme/RWD"/>
</dbReference>